<evidence type="ECO:0008006" key="3">
    <source>
        <dbReference type="Google" id="ProtNLM"/>
    </source>
</evidence>
<dbReference type="EMBL" id="VNHT01000075">
    <property type="protein sequence ID" value="TYP78363.1"/>
    <property type="molecule type" value="Genomic_DNA"/>
</dbReference>
<reference evidence="1 2" key="1">
    <citation type="submission" date="2019-07" db="EMBL/GenBank/DDBJ databases">
        <title>Active sludge and wastewater microbial communities from Klosterneuburg, Austria.</title>
        <authorList>
            <person name="Wagner M."/>
        </authorList>
    </citation>
    <scope>NUCLEOTIDE SEQUENCE [LARGE SCALE GENOMIC DNA]</scope>
    <source>
        <strain evidence="1 2">Nm2</strain>
    </source>
</reference>
<dbReference type="AlphaFoldDB" id="A0A5D3YC69"/>
<gene>
    <name evidence="1" type="ORF">BCL69_107517</name>
</gene>
<protein>
    <recommendedName>
        <fullName evidence="3">Transposase of IS4/5 family</fullName>
    </recommendedName>
</protein>
<dbReference type="Proteomes" id="UP000324176">
    <property type="component" value="Unassembled WGS sequence"/>
</dbReference>
<sequence>MLRLILTDKFWSKLEKFLFPETIDNKRNLRMTVEGILYQCGLAVRDAIYPRRSAAEIPSIKDSMHGH</sequence>
<evidence type="ECO:0000313" key="1">
    <source>
        <dbReference type="EMBL" id="TYP78363.1"/>
    </source>
</evidence>
<evidence type="ECO:0000313" key="2">
    <source>
        <dbReference type="Proteomes" id="UP000324176"/>
    </source>
</evidence>
<proteinExistence type="predicted"/>
<comment type="caution">
    <text evidence="1">The sequence shown here is derived from an EMBL/GenBank/DDBJ whole genome shotgun (WGS) entry which is preliminary data.</text>
</comment>
<accession>A0A5D3YC69</accession>
<organism evidence="1 2">
    <name type="scientific">Nitrosomonas communis</name>
    <dbReference type="NCBI Taxonomy" id="44574"/>
    <lineage>
        <taxon>Bacteria</taxon>
        <taxon>Pseudomonadati</taxon>
        <taxon>Pseudomonadota</taxon>
        <taxon>Betaproteobacteria</taxon>
        <taxon>Nitrosomonadales</taxon>
        <taxon>Nitrosomonadaceae</taxon>
        <taxon>Nitrosomonas</taxon>
    </lineage>
</organism>
<name>A0A5D3YC69_9PROT</name>